<dbReference type="SFLD" id="SFLDG00358">
    <property type="entry name" value="Main_(cytGST)"/>
    <property type="match status" value="1"/>
</dbReference>
<evidence type="ECO:0000256" key="3">
    <source>
        <dbReference type="ARBA" id="ARBA00022490"/>
    </source>
</evidence>
<dbReference type="PANTHER" id="PTHR43917">
    <property type="match status" value="1"/>
</dbReference>
<dbReference type="InterPro" id="IPR036249">
    <property type="entry name" value="Thioredoxin-like_sf"/>
</dbReference>
<dbReference type="VEuPathDB" id="VectorBase:CSON009527"/>
<dbReference type="InterPro" id="IPR036282">
    <property type="entry name" value="Glutathione-S-Trfase_C_sf"/>
</dbReference>
<dbReference type="PROSITE" id="PS50404">
    <property type="entry name" value="GST_NTER"/>
    <property type="match status" value="1"/>
</dbReference>
<evidence type="ECO:0000256" key="4">
    <source>
        <dbReference type="ARBA" id="ARBA00047960"/>
    </source>
</evidence>
<name>A0A336LK56_CULSO</name>
<dbReference type="GO" id="GO:0005737">
    <property type="term" value="C:cytoplasm"/>
    <property type="evidence" value="ECO:0007669"/>
    <property type="project" value="UniProtKB-SubCell"/>
</dbReference>
<organism evidence="7">
    <name type="scientific">Culicoides sonorensis</name>
    <name type="common">Biting midge</name>
    <dbReference type="NCBI Taxonomy" id="179676"/>
    <lineage>
        <taxon>Eukaryota</taxon>
        <taxon>Metazoa</taxon>
        <taxon>Ecdysozoa</taxon>
        <taxon>Arthropoda</taxon>
        <taxon>Hexapoda</taxon>
        <taxon>Insecta</taxon>
        <taxon>Pterygota</taxon>
        <taxon>Neoptera</taxon>
        <taxon>Endopterygota</taxon>
        <taxon>Diptera</taxon>
        <taxon>Nematocera</taxon>
        <taxon>Chironomoidea</taxon>
        <taxon>Ceratopogonidae</taxon>
        <taxon>Ceratopogoninae</taxon>
        <taxon>Culicoides</taxon>
        <taxon>Monoculicoides</taxon>
    </lineage>
</organism>
<accession>A0A336LK56</accession>
<dbReference type="InterPro" id="IPR040079">
    <property type="entry name" value="Glutathione_S-Trfase"/>
</dbReference>
<evidence type="ECO:0000259" key="5">
    <source>
        <dbReference type="PROSITE" id="PS50404"/>
    </source>
</evidence>
<evidence type="ECO:0000313" key="7">
    <source>
        <dbReference type="EMBL" id="SSX18392.1"/>
    </source>
</evidence>
<comment type="catalytic activity">
    <reaction evidence="4">
        <text>RX + glutathione = an S-substituted glutathione + a halide anion + H(+)</text>
        <dbReference type="Rhea" id="RHEA:16437"/>
        <dbReference type="ChEBI" id="CHEBI:15378"/>
        <dbReference type="ChEBI" id="CHEBI:16042"/>
        <dbReference type="ChEBI" id="CHEBI:17792"/>
        <dbReference type="ChEBI" id="CHEBI:57925"/>
        <dbReference type="ChEBI" id="CHEBI:90779"/>
        <dbReference type="EC" id="2.5.1.18"/>
    </reaction>
</comment>
<dbReference type="PANTHER" id="PTHR43917:SF8">
    <property type="entry name" value="GH16740P-RELATED"/>
    <property type="match status" value="1"/>
</dbReference>
<dbReference type="Gene3D" id="1.20.1050.10">
    <property type="match status" value="1"/>
</dbReference>
<feature type="domain" description="GST C-terminal" evidence="6">
    <location>
        <begin position="91"/>
        <end position="233"/>
    </location>
</feature>
<evidence type="ECO:0000256" key="1">
    <source>
        <dbReference type="ARBA" id="ARBA00004496"/>
    </source>
</evidence>
<dbReference type="EMBL" id="UFQT01000037">
    <property type="protein sequence ID" value="SSX18392.1"/>
    <property type="molecule type" value="Genomic_DNA"/>
</dbReference>
<dbReference type="OMA" id="EYLEWTH"/>
<dbReference type="SUPFAM" id="SSF47616">
    <property type="entry name" value="GST C-terminal domain-like"/>
    <property type="match status" value="1"/>
</dbReference>
<dbReference type="InterPro" id="IPR010987">
    <property type="entry name" value="Glutathione-S-Trfase_C-like"/>
</dbReference>
<dbReference type="Gene3D" id="3.40.30.10">
    <property type="entry name" value="Glutaredoxin"/>
    <property type="match status" value="1"/>
</dbReference>
<feature type="domain" description="GST N-terminal" evidence="5">
    <location>
        <begin position="2"/>
        <end position="84"/>
    </location>
</feature>
<dbReference type="CDD" id="cd03183">
    <property type="entry name" value="GST_C_Theta"/>
    <property type="match status" value="1"/>
</dbReference>
<dbReference type="InterPro" id="IPR004046">
    <property type="entry name" value="GST_C"/>
</dbReference>
<comment type="similarity">
    <text evidence="2">Belongs to the GST superfamily. Theta family.</text>
</comment>
<keyword evidence="3" id="KW-0963">Cytoplasm</keyword>
<protein>
    <submittedName>
        <fullName evidence="7">CSON009527 protein</fullName>
    </submittedName>
</protein>
<dbReference type="Pfam" id="PF00043">
    <property type="entry name" value="GST_C"/>
    <property type="match status" value="1"/>
</dbReference>
<dbReference type="InterPro" id="IPR004045">
    <property type="entry name" value="Glutathione_S-Trfase_N"/>
</dbReference>
<dbReference type="SUPFAM" id="SSF52833">
    <property type="entry name" value="Thioredoxin-like"/>
    <property type="match status" value="1"/>
</dbReference>
<reference evidence="7" key="1">
    <citation type="submission" date="2018-07" db="EMBL/GenBank/DDBJ databases">
        <authorList>
            <person name="Quirk P.G."/>
            <person name="Krulwich T.A."/>
        </authorList>
    </citation>
    <scope>NUCLEOTIDE SEQUENCE</scope>
</reference>
<evidence type="ECO:0000259" key="6">
    <source>
        <dbReference type="PROSITE" id="PS50405"/>
    </source>
</evidence>
<comment type="subcellular location">
    <subcellularLocation>
        <location evidence="1">Cytoplasm</location>
    </subcellularLocation>
</comment>
<dbReference type="InterPro" id="IPR051369">
    <property type="entry name" value="GST_Theta"/>
</dbReference>
<dbReference type="SFLD" id="SFLDS00019">
    <property type="entry name" value="Glutathione_Transferase_(cytos"/>
    <property type="match status" value="1"/>
</dbReference>
<gene>
    <name evidence="7" type="primary">CSON009527</name>
</gene>
<proteinExistence type="inferred from homology"/>
<dbReference type="InterPro" id="IPR040077">
    <property type="entry name" value="GST_C_Theta"/>
</dbReference>
<evidence type="ECO:0000256" key="2">
    <source>
        <dbReference type="ARBA" id="ARBA00009899"/>
    </source>
</evidence>
<dbReference type="Pfam" id="PF02798">
    <property type="entry name" value="GST_N"/>
    <property type="match status" value="1"/>
</dbReference>
<sequence>MASFKFFYDLMSPPSRALFIFFNKLQIRYEPVKIALRHSEQLTDDYRNNVHRLQKLPVIHHNNFKLSESVAILMYLKRESIIPETLLFPSDNRALARIDEYLEWTHNNIRMSGGMLFMLKWAMPFITQEIPPEKNVKQYEKMFKTNLDTFEYIWLESENFVTGNQITYADILAACDIEQTRIAGYNPTQDRPRLSDWLDKVKAETNPFFEEGHKYIYKYAEQYKGVPPIKSSL</sequence>
<dbReference type="PROSITE" id="PS50405">
    <property type="entry name" value="GST_CTER"/>
    <property type="match status" value="1"/>
</dbReference>
<dbReference type="GO" id="GO:0006749">
    <property type="term" value="P:glutathione metabolic process"/>
    <property type="evidence" value="ECO:0007669"/>
    <property type="project" value="TreeGrafter"/>
</dbReference>
<dbReference type="GO" id="GO:0004364">
    <property type="term" value="F:glutathione transferase activity"/>
    <property type="evidence" value="ECO:0007669"/>
    <property type="project" value="UniProtKB-EC"/>
</dbReference>
<dbReference type="AlphaFoldDB" id="A0A336LK56"/>